<keyword evidence="2" id="KW-0285">Flavoprotein</keyword>
<evidence type="ECO:0000313" key="7">
    <source>
        <dbReference type="Proteomes" id="UP000712673"/>
    </source>
</evidence>
<evidence type="ECO:0000259" key="5">
    <source>
        <dbReference type="PROSITE" id="PS51387"/>
    </source>
</evidence>
<dbReference type="Gene3D" id="1.10.45.10">
    <property type="entry name" value="Vanillyl-alcohol Oxidase, Chain A, domain 4"/>
    <property type="match status" value="1"/>
</dbReference>
<dbReference type="InterPro" id="IPR016167">
    <property type="entry name" value="FAD-bd_PCMH_sub1"/>
</dbReference>
<dbReference type="InterPro" id="IPR004113">
    <property type="entry name" value="FAD-bd_oxidored_4_C"/>
</dbReference>
<dbReference type="Proteomes" id="UP000712673">
    <property type="component" value="Unassembled WGS sequence"/>
</dbReference>
<evidence type="ECO:0000256" key="4">
    <source>
        <dbReference type="ARBA" id="ARBA00023002"/>
    </source>
</evidence>
<proteinExistence type="predicted"/>
<dbReference type="EMBL" id="VGLS01000085">
    <property type="protein sequence ID" value="MBM3223024.1"/>
    <property type="molecule type" value="Genomic_DNA"/>
</dbReference>
<protein>
    <submittedName>
        <fullName evidence="6">FAD-binding protein</fullName>
    </submittedName>
</protein>
<dbReference type="SUPFAM" id="SSF56176">
    <property type="entry name" value="FAD-binding/transporter-associated domain-like"/>
    <property type="match status" value="1"/>
</dbReference>
<evidence type="ECO:0000313" key="6">
    <source>
        <dbReference type="EMBL" id="MBM3223024.1"/>
    </source>
</evidence>
<organism evidence="6 7">
    <name type="scientific">Tectimicrobiota bacterium</name>
    <dbReference type="NCBI Taxonomy" id="2528274"/>
    <lineage>
        <taxon>Bacteria</taxon>
        <taxon>Pseudomonadati</taxon>
        <taxon>Nitrospinota/Tectimicrobiota group</taxon>
        <taxon>Candidatus Tectimicrobiota</taxon>
    </lineage>
</organism>
<dbReference type="PROSITE" id="PS51387">
    <property type="entry name" value="FAD_PCMH"/>
    <property type="match status" value="1"/>
</dbReference>
<dbReference type="Gene3D" id="3.30.70.2190">
    <property type="match status" value="1"/>
</dbReference>
<evidence type="ECO:0000256" key="1">
    <source>
        <dbReference type="ARBA" id="ARBA00001974"/>
    </source>
</evidence>
<dbReference type="InterPro" id="IPR016164">
    <property type="entry name" value="FAD-linked_Oxase-like_C"/>
</dbReference>
<dbReference type="InterPro" id="IPR016171">
    <property type="entry name" value="Vanillyl_alc_oxidase_C-sub2"/>
</dbReference>
<dbReference type="GO" id="GO:0071949">
    <property type="term" value="F:FAD binding"/>
    <property type="evidence" value="ECO:0007669"/>
    <property type="project" value="InterPro"/>
</dbReference>
<dbReference type="PANTHER" id="PTHR42934:SF1">
    <property type="entry name" value="GLYCOLATE OXIDASE SUBUNIT GLCD"/>
    <property type="match status" value="1"/>
</dbReference>
<keyword evidence="4" id="KW-0560">Oxidoreductase</keyword>
<dbReference type="AlphaFoldDB" id="A0A937VXP5"/>
<accession>A0A937VXP5</accession>
<comment type="caution">
    <text evidence="6">The sequence shown here is derived from an EMBL/GenBank/DDBJ whole genome shotgun (WGS) entry which is preliminary data.</text>
</comment>
<comment type="cofactor">
    <cofactor evidence="1">
        <name>FAD</name>
        <dbReference type="ChEBI" id="CHEBI:57692"/>
    </cofactor>
</comment>
<dbReference type="SUPFAM" id="SSF55103">
    <property type="entry name" value="FAD-linked oxidases, C-terminal domain"/>
    <property type="match status" value="1"/>
</dbReference>
<name>A0A937VXP5_UNCTE</name>
<dbReference type="PANTHER" id="PTHR42934">
    <property type="entry name" value="GLYCOLATE OXIDASE SUBUNIT GLCD"/>
    <property type="match status" value="1"/>
</dbReference>
<dbReference type="Pfam" id="PF02913">
    <property type="entry name" value="FAD-oxidase_C"/>
    <property type="match status" value="1"/>
</dbReference>
<dbReference type="InterPro" id="IPR036318">
    <property type="entry name" value="FAD-bd_PCMH-like_sf"/>
</dbReference>
<dbReference type="InterPro" id="IPR016166">
    <property type="entry name" value="FAD-bd_PCMH"/>
</dbReference>
<dbReference type="Gene3D" id="3.30.43.10">
    <property type="entry name" value="Uridine Diphospho-n-acetylenolpyruvylglucosamine Reductase, domain 2"/>
    <property type="match status" value="1"/>
</dbReference>
<dbReference type="InterPro" id="IPR051914">
    <property type="entry name" value="FAD-linked_OxidoTrans_Type4"/>
</dbReference>
<evidence type="ECO:0000256" key="3">
    <source>
        <dbReference type="ARBA" id="ARBA00022827"/>
    </source>
</evidence>
<dbReference type="InterPro" id="IPR006094">
    <property type="entry name" value="Oxid_FAD_bind_N"/>
</dbReference>
<dbReference type="InterPro" id="IPR016169">
    <property type="entry name" value="FAD-bd_PCMH_sub2"/>
</dbReference>
<reference evidence="6" key="1">
    <citation type="submission" date="2019-03" db="EMBL/GenBank/DDBJ databases">
        <title>Lake Tanganyika Metagenome-Assembled Genomes (MAGs).</title>
        <authorList>
            <person name="Tran P."/>
        </authorList>
    </citation>
    <scope>NUCLEOTIDE SEQUENCE</scope>
    <source>
        <strain evidence="6">K_DeepCast_65m_m2_066</strain>
    </source>
</reference>
<dbReference type="Gene3D" id="3.30.465.10">
    <property type="match status" value="1"/>
</dbReference>
<sequence length="492" mass="52172">MDTHLLQELAAIVAPMPVLSTPEDLLVYECDGHTLDKAPPSAVVFPTTTEQVVAIVKLAHQHTIPFVARGAGTGLSGGALALDGGIIIEMCRMNKILSLDYVNQRAVVQPGLVNLHLSLAVSDAGYYYAPDPSSQGSCTIGGNVAENSGGPHTLKYGVTTNHVLGLEVVLPDGTLVHFGGATLDTPGYDLTGLFVGSEGTFGIVTEVTVRLLRKPQAWKTVLAFFPSAEAASNAVSGIIGAGIIPGALEMMDNLAIQAVEAAIQAGLPLDAGALLLIELDGIADGMEEDATRIADICRQHGCQGVRIAQDEAERALLWKGRKEAFGAVGRLSPNYYTHDGVIPRTRLPEALRRLREISATHHLRIANVFHAGDGNLHPLVLYDERDTAEVTRVLQAGEAILRTCVDLGGVLSGEHGIGLEKKNCMPWLFSDDDLAVMHHLRQVFNPHELCNPGKIIPLRGRCRCGAVTTDDAVTPAVQEAVAAALEGAHVRA</sequence>
<evidence type="ECO:0000256" key="2">
    <source>
        <dbReference type="ARBA" id="ARBA00022630"/>
    </source>
</evidence>
<keyword evidence="3" id="KW-0274">FAD</keyword>
<dbReference type="Gene3D" id="3.30.70.2740">
    <property type="match status" value="1"/>
</dbReference>
<feature type="domain" description="FAD-binding PCMH-type" evidence="5">
    <location>
        <begin position="36"/>
        <end position="214"/>
    </location>
</feature>
<gene>
    <name evidence="6" type="ORF">FJZ47_04370</name>
</gene>
<dbReference type="Pfam" id="PF01565">
    <property type="entry name" value="FAD_binding_4"/>
    <property type="match status" value="1"/>
</dbReference>
<dbReference type="GO" id="GO:0016491">
    <property type="term" value="F:oxidoreductase activity"/>
    <property type="evidence" value="ECO:0007669"/>
    <property type="project" value="UniProtKB-KW"/>
</dbReference>